<keyword evidence="1" id="KW-0812">Transmembrane</keyword>
<evidence type="ECO:0000256" key="1">
    <source>
        <dbReference type="SAM" id="Phobius"/>
    </source>
</evidence>
<dbReference type="STRING" id="1628148.BI198_05680"/>
<organism evidence="2 3">
    <name type="scientific">Rheinheimera salexigens</name>
    <dbReference type="NCBI Taxonomy" id="1628148"/>
    <lineage>
        <taxon>Bacteria</taxon>
        <taxon>Pseudomonadati</taxon>
        <taxon>Pseudomonadota</taxon>
        <taxon>Gammaproteobacteria</taxon>
        <taxon>Chromatiales</taxon>
        <taxon>Chromatiaceae</taxon>
        <taxon>Rheinheimera</taxon>
    </lineage>
</organism>
<dbReference type="PANTHER" id="PTHR35867:SF1">
    <property type="entry name" value="PROTEIN RSEC"/>
    <property type="match status" value="1"/>
</dbReference>
<evidence type="ECO:0000313" key="2">
    <source>
        <dbReference type="EMBL" id="OEY69121.1"/>
    </source>
</evidence>
<dbReference type="EMBL" id="MKEK01000001">
    <property type="protein sequence ID" value="OEY69121.1"/>
    <property type="molecule type" value="Genomic_DNA"/>
</dbReference>
<dbReference type="InterPro" id="IPR026268">
    <property type="entry name" value="RseC"/>
</dbReference>
<protein>
    <submittedName>
        <fullName evidence="2">Sigma E positive regulator RseC/MucC</fullName>
    </submittedName>
</protein>
<gene>
    <name evidence="2" type="ORF">BI198_05680</name>
</gene>
<proteinExistence type="predicted"/>
<evidence type="ECO:0000313" key="3">
    <source>
        <dbReference type="Proteomes" id="UP000242258"/>
    </source>
</evidence>
<reference evidence="3" key="1">
    <citation type="submission" date="2016-09" db="EMBL/GenBank/DDBJ databases">
        <authorList>
            <person name="Wan X."/>
            <person name="Hou S."/>
        </authorList>
    </citation>
    <scope>NUCLEOTIDE SEQUENCE [LARGE SCALE GENOMIC DNA]</scope>
    <source>
        <strain evidence="3">KH87</strain>
    </source>
</reference>
<dbReference type="Pfam" id="PF04246">
    <property type="entry name" value="RseC_MucC"/>
    <property type="match status" value="1"/>
</dbReference>
<comment type="caution">
    <text evidence="2">The sequence shown here is derived from an EMBL/GenBank/DDBJ whole genome shotgun (WGS) entry which is preliminary data.</text>
</comment>
<name>A0A1E7Q4R8_9GAMM</name>
<dbReference type="OrthoDB" id="9795854at2"/>
<dbReference type="InterPro" id="IPR007359">
    <property type="entry name" value="SigmaE_reg_RseC_MucC"/>
</dbReference>
<sequence length="151" mass="16389">MVEQLASVVAAENNGVWLTTTPVSSCNACNVSDDCGTGIVAKTLTPRQHRFFVSTDLSLLPGEQVKIAVSEQNLLQAAFIVYLLPLVLMLLAALFASHSLMLAEGWVMLAALLGASVGFLIARRYSLWQQSQTEQIHIMQVLPQLAIHLAE</sequence>
<dbReference type="Proteomes" id="UP000242258">
    <property type="component" value="Unassembled WGS sequence"/>
</dbReference>
<dbReference type="AlphaFoldDB" id="A0A1E7Q4R8"/>
<feature type="transmembrane region" description="Helical" evidence="1">
    <location>
        <begin position="102"/>
        <end position="122"/>
    </location>
</feature>
<accession>A0A1E7Q4R8</accession>
<feature type="transmembrane region" description="Helical" evidence="1">
    <location>
        <begin position="74"/>
        <end position="96"/>
    </location>
</feature>
<keyword evidence="3" id="KW-1185">Reference proteome</keyword>
<dbReference type="PANTHER" id="PTHR35867">
    <property type="entry name" value="PROTEIN RSEC"/>
    <property type="match status" value="1"/>
</dbReference>
<keyword evidence="1" id="KW-0472">Membrane</keyword>
<dbReference type="PIRSF" id="PIRSF004923">
    <property type="entry name" value="RseC"/>
    <property type="match status" value="1"/>
</dbReference>
<dbReference type="RefSeq" id="WP_070048687.1">
    <property type="nucleotide sequence ID" value="NZ_CBCSDO010000003.1"/>
</dbReference>
<keyword evidence="1" id="KW-1133">Transmembrane helix</keyword>